<reference evidence="9" key="2">
    <citation type="submission" date="2025-08" db="UniProtKB">
        <authorList>
            <consortium name="Ensembl"/>
        </authorList>
    </citation>
    <scope>IDENTIFICATION</scope>
</reference>
<evidence type="ECO:0000256" key="3">
    <source>
        <dbReference type="ARBA" id="ARBA00022754"/>
    </source>
</evidence>
<evidence type="ECO:0000259" key="8">
    <source>
        <dbReference type="PROSITE" id="PS51842"/>
    </source>
</evidence>
<feature type="compositionally biased region" description="Pro residues" evidence="7">
    <location>
        <begin position="15"/>
        <end position="30"/>
    </location>
</feature>
<evidence type="ECO:0000256" key="5">
    <source>
        <dbReference type="ARBA" id="ARBA00061646"/>
    </source>
</evidence>
<keyword evidence="3" id="KW-0403">Intermediate filament</keyword>
<evidence type="ECO:0000256" key="7">
    <source>
        <dbReference type="SAM" id="MobiDB-lite"/>
    </source>
</evidence>
<protein>
    <submittedName>
        <fullName evidence="9">Peripherin</fullName>
    </submittedName>
</protein>
<dbReference type="Proteomes" id="UP000694412">
    <property type="component" value="Chromosome LGE22C19W28_E50C23"/>
</dbReference>
<keyword evidence="2" id="KW-0963">Cytoplasm</keyword>
<feature type="coiled-coil region" evidence="6">
    <location>
        <begin position="255"/>
        <end position="345"/>
    </location>
</feature>
<evidence type="ECO:0000313" key="9">
    <source>
        <dbReference type="Ensembl" id="ENSCJPP00005003382.1"/>
    </source>
</evidence>
<dbReference type="SMART" id="SM01391">
    <property type="entry name" value="Filament"/>
    <property type="match status" value="1"/>
</dbReference>
<dbReference type="Gene3D" id="1.20.5.500">
    <property type="entry name" value="Single helix bin"/>
    <property type="match status" value="1"/>
</dbReference>
<feature type="coiled-coil region" evidence="6">
    <location>
        <begin position="108"/>
        <end position="184"/>
    </location>
</feature>
<reference evidence="9" key="1">
    <citation type="submission" date="2015-11" db="EMBL/GenBank/DDBJ databases">
        <authorList>
            <consortium name="International Coturnix japonica Genome Analysis Consortium"/>
            <person name="Warren W."/>
            <person name="Burt D.W."/>
            <person name="Antin P.B."/>
            <person name="Lanford R."/>
            <person name="Gros J."/>
            <person name="Wilson R.K."/>
        </authorList>
    </citation>
    <scope>NUCLEOTIDE SEQUENCE [LARGE SCALE GENOMIC DNA]</scope>
</reference>
<feature type="region of interest" description="Disordered" evidence="7">
    <location>
        <begin position="1"/>
        <end position="59"/>
    </location>
</feature>
<dbReference type="InterPro" id="IPR039008">
    <property type="entry name" value="IF_rod_dom"/>
</dbReference>
<dbReference type="InterPro" id="IPR050405">
    <property type="entry name" value="Intermediate_filament"/>
</dbReference>
<dbReference type="AlphaFoldDB" id="A0A8C2ST26"/>
<feature type="domain" description="IF rod" evidence="8">
    <location>
        <begin position="59"/>
        <end position="367"/>
    </location>
</feature>
<gene>
    <name evidence="9" type="primary">PRPH</name>
</gene>
<dbReference type="Pfam" id="PF00038">
    <property type="entry name" value="Filament"/>
    <property type="match status" value="1"/>
</dbReference>
<dbReference type="FunFam" id="1.20.5.170:FF:000002">
    <property type="entry name" value="Type I keratin KA11"/>
    <property type="match status" value="1"/>
</dbReference>
<comment type="similarity">
    <text evidence="5">Belongs to the intermediate filament family.</text>
</comment>
<comment type="subcellular location">
    <subcellularLocation>
        <location evidence="1">Cytoplasm</location>
    </subcellularLocation>
</comment>
<proteinExistence type="inferred from homology"/>
<keyword evidence="4 6" id="KW-0175">Coiled coil</keyword>
<dbReference type="Ensembl" id="ENSCJPT00005006009.1">
    <property type="protein sequence ID" value="ENSCJPP00005003382.1"/>
    <property type="gene ID" value="ENSCJPG00005003574.1"/>
</dbReference>
<dbReference type="GO" id="GO:0005737">
    <property type="term" value="C:cytoplasm"/>
    <property type="evidence" value="ECO:0007669"/>
    <property type="project" value="UniProtKB-SubCell"/>
</dbReference>
<dbReference type="Gene3D" id="1.20.5.170">
    <property type="match status" value="1"/>
</dbReference>
<evidence type="ECO:0000313" key="10">
    <source>
        <dbReference type="Proteomes" id="UP000694412"/>
    </source>
</evidence>
<dbReference type="FunFam" id="1.20.5.1160:FF:000001">
    <property type="entry name" value="Keratin type II"/>
    <property type="match status" value="1"/>
</dbReference>
<dbReference type="FunFam" id="1.20.5.500:FF:000001">
    <property type="entry name" value="Type II keratin 23"/>
    <property type="match status" value="1"/>
</dbReference>
<evidence type="ECO:0000256" key="6">
    <source>
        <dbReference type="SAM" id="Coils"/>
    </source>
</evidence>
<sequence>MGAPSPSNPLQSPSIPSPRSPPGAEPPPSVHPLILHPHPAMNRDRSRDAPPVPVDGNGRSAELAALNDRFAAFLDKVRALERHNGTLRAALGRAAASPRAAGLVRGELRGLRDRLQRLGRETERLQGERDGLREELEGLRRRLEEEMQKREDAEQNLVLFRKDMDDATLSRLELEHRIELLMDEIGFLKKLHEEELWELEVSAQSPQAQAGARMELQHPDLTAALRDIRTQYESITVTNLQEAEEWYKAKFADLSDAANRNCEALRAAKQEMNESQRQIQSLTCEVDGLKGMNEALQRQMQEMEDEFGTEIRSYQEAMGRLEEEIRSMKEEMARQLHEYQDLLRVKMALDVEVSTYRKLLNSEEGLEKQDGKKHDGKTRLGELEQERRDGDSRQWEKGWRRPRQGWEPKGKGAE</sequence>
<name>A0A8C2ST26_COTJA</name>
<dbReference type="GO" id="GO:0045109">
    <property type="term" value="P:intermediate filament organization"/>
    <property type="evidence" value="ECO:0007669"/>
    <property type="project" value="TreeGrafter"/>
</dbReference>
<feature type="compositionally biased region" description="Basic and acidic residues" evidence="7">
    <location>
        <begin position="365"/>
        <end position="414"/>
    </location>
</feature>
<evidence type="ECO:0000256" key="1">
    <source>
        <dbReference type="ARBA" id="ARBA00004496"/>
    </source>
</evidence>
<dbReference type="GO" id="GO:0005886">
    <property type="term" value="C:plasma membrane"/>
    <property type="evidence" value="ECO:0007669"/>
    <property type="project" value="TreeGrafter"/>
</dbReference>
<dbReference type="SUPFAM" id="SSF64593">
    <property type="entry name" value="Intermediate filament protein, coiled coil region"/>
    <property type="match status" value="2"/>
</dbReference>
<feature type="region of interest" description="Disordered" evidence="7">
    <location>
        <begin position="364"/>
        <end position="414"/>
    </location>
</feature>
<dbReference type="GO" id="GO:0045098">
    <property type="term" value="C:type III intermediate filament"/>
    <property type="evidence" value="ECO:0007669"/>
    <property type="project" value="TreeGrafter"/>
</dbReference>
<evidence type="ECO:0000256" key="2">
    <source>
        <dbReference type="ARBA" id="ARBA00022490"/>
    </source>
</evidence>
<accession>A0A8C2ST26</accession>
<organism evidence="9 10">
    <name type="scientific">Coturnix japonica</name>
    <name type="common">Japanese quail</name>
    <name type="synonym">Coturnix coturnix japonica</name>
    <dbReference type="NCBI Taxonomy" id="93934"/>
    <lineage>
        <taxon>Eukaryota</taxon>
        <taxon>Metazoa</taxon>
        <taxon>Chordata</taxon>
        <taxon>Craniata</taxon>
        <taxon>Vertebrata</taxon>
        <taxon>Euteleostomi</taxon>
        <taxon>Archelosauria</taxon>
        <taxon>Archosauria</taxon>
        <taxon>Dinosauria</taxon>
        <taxon>Saurischia</taxon>
        <taxon>Theropoda</taxon>
        <taxon>Coelurosauria</taxon>
        <taxon>Aves</taxon>
        <taxon>Neognathae</taxon>
        <taxon>Galloanserae</taxon>
        <taxon>Galliformes</taxon>
        <taxon>Phasianidae</taxon>
        <taxon>Perdicinae</taxon>
        <taxon>Coturnix</taxon>
    </lineage>
</organism>
<dbReference type="GO" id="GO:0030424">
    <property type="term" value="C:axon"/>
    <property type="evidence" value="ECO:0007669"/>
    <property type="project" value="TreeGrafter"/>
</dbReference>
<dbReference type="PANTHER" id="PTHR45652:SF14">
    <property type="entry name" value="PERIPHERIN"/>
    <property type="match status" value="1"/>
</dbReference>
<dbReference type="GeneTree" id="ENSGT00940000160203"/>
<reference evidence="9" key="3">
    <citation type="submission" date="2025-09" db="UniProtKB">
        <authorList>
            <consortium name="Ensembl"/>
        </authorList>
    </citation>
    <scope>IDENTIFICATION</scope>
</reference>
<dbReference type="PROSITE" id="PS51842">
    <property type="entry name" value="IF_ROD_2"/>
    <property type="match status" value="1"/>
</dbReference>
<dbReference type="Gene3D" id="1.20.5.1160">
    <property type="entry name" value="Vasodilator-stimulated phosphoprotein"/>
    <property type="match status" value="1"/>
</dbReference>
<keyword evidence="10" id="KW-1185">Reference proteome</keyword>
<evidence type="ECO:0000256" key="4">
    <source>
        <dbReference type="ARBA" id="ARBA00023054"/>
    </source>
</evidence>
<dbReference type="GO" id="GO:0005200">
    <property type="term" value="F:structural constituent of cytoskeleton"/>
    <property type="evidence" value="ECO:0007669"/>
    <property type="project" value="TreeGrafter"/>
</dbReference>
<dbReference type="PANTHER" id="PTHR45652">
    <property type="entry name" value="GLIAL FIBRILLARY ACIDIC PROTEIN"/>
    <property type="match status" value="1"/>
</dbReference>